<feature type="compositionally biased region" description="Polar residues" evidence="1">
    <location>
        <begin position="325"/>
        <end position="346"/>
    </location>
</feature>
<accession>A0A7S3NP58</accession>
<organism evidence="2">
    <name type="scientific">Aureoumbra lagunensis</name>
    <dbReference type="NCBI Taxonomy" id="44058"/>
    <lineage>
        <taxon>Eukaryota</taxon>
        <taxon>Sar</taxon>
        <taxon>Stramenopiles</taxon>
        <taxon>Ochrophyta</taxon>
        <taxon>Pelagophyceae</taxon>
        <taxon>Pelagomonadales</taxon>
        <taxon>Aureoumbra</taxon>
    </lineage>
</organism>
<name>A0A7S3NP58_9STRA</name>
<proteinExistence type="predicted"/>
<feature type="region of interest" description="Disordered" evidence="1">
    <location>
        <begin position="308"/>
        <end position="346"/>
    </location>
</feature>
<gene>
    <name evidence="2" type="ORF">ALAG00032_LOCUS14230</name>
</gene>
<evidence type="ECO:0000256" key="1">
    <source>
        <dbReference type="SAM" id="MobiDB-lite"/>
    </source>
</evidence>
<reference evidence="2" key="1">
    <citation type="submission" date="2021-01" db="EMBL/GenBank/DDBJ databases">
        <authorList>
            <person name="Corre E."/>
            <person name="Pelletier E."/>
            <person name="Niang G."/>
            <person name="Scheremetjew M."/>
            <person name="Finn R."/>
            <person name="Kale V."/>
            <person name="Holt S."/>
            <person name="Cochrane G."/>
            <person name="Meng A."/>
            <person name="Brown T."/>
            <person name="Cohen L."/>
        </authorList>
    </citation>
    <scope>NUCLEOTIDE SEQUENCE</scope>
    <source>
        <strain evidence="2">CCMP1510</strain>
    </source>
</reference>
<sequence length="382" mass="42700">MPTTYLTVYWEGTANTLSPPTTQIGLFWAATKGVDITDDNVPLPHRASTQQHLKMAFDGCAVTNGSLGLLFAFGLRQQAARVASRIKQILARDNKEEDESPSIVCNVVGLSRGGIAAIFLAQALHMNEEDLELNLLLFDPVPGDQTWSGFPYTGIFAKDITDCACLRRVLALYPHEPLPDITFHAPILVAYPMHCEVEEDVILGCHQGALFATRRSNHIIHQASNLSFRRIVDFLEKVGTKLALEPYFSYQPSKFDILNICRNALESLEPTTRKLHDGLQRGRVIVRRSSGKFLNKYHEHLENQLSSDSNTSFLSSRDETKSTTRDASYPSSAQQQNYQAPSQNNKHFASYTPQYMLDIIIPDEQRSCFLLPTSSASFSSDE</sequence>
<dbReference type="EMBL" id="HBIJ01021900">
    <property type="protein sequence ID" value="CAE0373429.1"/>
    <property type="molecule type" value="Transcribed_RNA"/>
</dbReference>
<dbReference type="AlphaFoldDB" id="A0A7S3NP58"/>
<evidence type="ECO:0000313" key="2">
    <source>
        <dbReference type="EMBL" id="CAE0373429.1"/>
    </source>
</evidence>
<protein>
    <submittedName>
        <fullName evidence="2">Uncharacterized protein</fullName>
    </submittedName>
</protein>